<evidence type="ECO:0000256" key="1">
    <source>
        <dbReference type="SAM" id="SignalP"/>
    </source>
</evidence>
<dbReference type="EMBL" id="JBJGBS010000132">
    <property type="protein sequence ID" value="MFO3706950.1"/>
    <property type="molecule type" value="Genomic_DNA"/>
</dbReference>
<evidence type="ECO:0000313" key="3">
    <source>
        <dbReference type="EMBL" id="MFO3706950.1"/>
    </source>
</evidence>
<evidence type="ECO:0000313" key="6">
    <source>
        <dbReference type="Proteomes" id="UP001637990"/>
    </source>
</evidence>
<reference evidence="4 5" key="1">
    <citation type="submission" date="2016-08" db="EMBL/GenBank/DDBJ databases">
        <authorList>
            <person name="Seilhamer J.J."/>
        </authorList>
    </citation>
    <scope>NUCLEOTIDE SEQUENCE [LARGE SCALE GENOMIC DNA]</scope>
    <source>
        <strain evidence="4 5">CFBP4690</strain>
    </source>
</reference>
<dbReference type="Proteomes" id="UP000237872">
    <property type="component" value="Unassembled WGS sequence"/>
</dbReference>
<sequence>MTILLVLALLSAASTPVCSSVAPGAEPILPTESTVVAAAKAAWRNKFSSAAVNEREQYQAELKDGVWHVFGKLPAGWRGGTPEALICASDGKVLKVFHSR</sequence>
<dbReference type="RefSeq" id="WP_104543224.1">
    <property type="nucleotide sequence ID" value="NZ_JBJGBS010000132.1"/>
</dbReference>
<dbReference type="Pfam" id="PF15631">
    <property type="entry name" value="Imm-NTF2-2"/>
    <property type="match status" value="1"/>
</dbReference>
<reference evidence="3 6" key="2">
    <citation type="submission" date="2024-11" db="EMBL/GenBank/DDBJ databases">
        <title>Genome sequencing of Xanthomonas codiaei.</title>
        <authorList>
            <person name="Studholme D.J."/>
        </authorList>
    </citation>
    <scope>NUCLEOTIDE SEQUENCE [LARGE SCALE GENOMIC DNA]</scope>
    <source>
        <strain evidence="3 6">NCPPB 4350</strain>
    </source>
</reference>
<name>A0A2S7CF16_9XANT</name>
<keyword evidence="6" id="KW-1185">Reference proteome</keyword>
<dbReference type="AlphaFoldDB" id="A0A2S7CF16"/>
<evidence type="ECO:0000313" key="5">
    <source>
        <dbReference type="Proteomes" id="UP000237872"/>
    </source>
</evidence>
<proteinExistence type="predicted"/>
<comment type="caution">
    <text evidence="4">The sequence shown here is derived from an EMBL/GenBank/DDBJ whole genome shotgun (WGS) entry which is preliminary data.</text>
</comment>
<evidence type="ECO:0000313" key="4">
    <source>
        <dbReference type="EMBL" id="PPU60157.1"/>
    </source>
</evidence>
<dbReference type="InterPro" id="IPR028921">
    <property type="entry name" value="NTF2_fold_dom"/>
</dbReference>
<dbReference type="Proteomes" id="UP001637990">
    <property type="component" value="Unassembled WGS sequence"/>
</dbReference>
<feature type="signal peptide" evidence="1">
    <location>
        <begin position="1"/>
        <end position="19"/>
    </location>
</feature>
<keyword evidence="1" id="KW-0732">Signal</keyword>
<gene>
    <name evidence="3" type="ORF">ACI6Q5_18720</name>
    <name evidence="4" type="ORF">XcodCFBP4690_18340</name>
</gene>
<feature type="domain" description="NTF2 fold" evidence="2">
    <location>
        <begin position="36"/>
        <end position="100"/>
    </location>
</feature>
<dbReference type="EMBL" id="MDEC01000031">
    <property type="protein sequence ID" value="PPU60157.1"/>
    <property type="molecule type" value="Genomic_DNA"/>
</dbReference>
<protein>
    <submittedName>
        <fullName evidence="3">NTF2 fold immunity protein</fullName>
    </submittedName>
</protein>
<accession>A0A2S7CF16</accession>
<dbReference type="OrthoDB" id="679072at2"/>
<evidence type="ECO:0000259" key="2">
    <source>
        <dbReference type="Pfam" id="PF15631"/>
    </source>
</evidence>
<feature type="chain" id="PRO_5015429012" evidence="1">
    <location>
        <begin position="20"/>
        <end position="100"/>
    </location>
</feature>
<organism evidence="4 5">
    <name type="scientific">Xanthomonas codiaei</name>
    <dbReference type="NCBI Taxonomy" id="56463"/>
    <lineage>
        <taxon>Bacteria</taxon>
        <taxon>Pseudomonadati</taxon>
        <taxon>Pseudomonadota</taxon>
        <taxon>Gammaproteobacteria</taxon>
        <taxon>Lysobacterales</taxon>
        <taxon>Lysobacteraceae</taxon>
        <taxon>Xanthomonas</taxon>
    </lineage>
</organism>